<dbReference type="Proteomes" id="UP000187209">
    <property type="component" value="Unassembled WGS sequence"/>
</dbReference>
<dbReference type="OrthoDB" id="10636463at2759"/>
<keyword evidence="1" id="KW-0175">Coiled coil</keyword>
<reference evidence="2 3" key="1">
    <citation type="submission" date="2016-11" db="EMBL/GenBank/DDBJ databases">
        <title>The macronuclear genome of Stentor coeruleus: a giant cell with tiny introns.</title>
        <authorList>
            <person name="Slabodnick M."/>
            <person name="Ruby J.G."/>
            <person name="Reiff S.B."/>
            <person name="Swart E.C."/>
            <person name="Gosai S."/>
            <person name="Prabakaran S."/>
            <person name="Witkowska E."/>
            <person name="Larue G.E."/>
            <person name="Fisher S."/>
            <person name="Freeman R.M."/>
            <person name="Gunawardena J."/>
            <person name="Chu W."/>
            <person name="Stover N.A."/>
            <person name="Gregory B.D."/>
            <person name="Nowacki M."/>
            <person name="Derisi J."/>
            <person name="Roy S.W."/>
            <person name="Marshall W.F."/>
            <person name="Sood P."/>
        </authorList>
    </citation>
    <scope>NUCLEOTIDE SEQUENCE [LARGE SCALE GENOMIC DNA]</scope>
    <source>
        <strain evidence="2">WM001</strain>
    </source>
</reference>
<organism evidence="2 3">
    <name type="scientific">Stentor coeruleus</name>
    <dbReference type="NCBI Taxonomy" id="5963"/>
    <lineage>
        <taxon>Eukaryota</taxon>
        <taxon>Sar</taxon>
        <taxon>Alveolata</taxon>
        <taxon>Ciliophora</taxon>
        <taxon>Postciliodesmatophora</taxon>
        <taxon>Heterotrichea</taxon>
        <taxon>Heterotrichida</taxon>
        <taxon>Stentoridae</taxon>
        <taxon>Stentor</taxon>
    </lineage>
</organism>
<feature type="coiled-coil region" evidence="1">
    <location>
        <begin position="288"/>
        <end position="320"/>
    </location>
</feature>
<dbReference type="AlphaFoldDB" id="A0A1R2B8Y2"/>
<keyword evidence="3" id="KW-1185">Reference proteome</keyword>
<feature type="coiled-coil region" evidence="1">
    <location>
        <begin position="172"/>
        <end position="217"/>
    </location>
</feature>
<evidence type="ECO:0000256" key="1">
    <source>
        <dbReference type="SAM" id="Coils"/>
    </source>
</evidence>
<dbReference type="EMBL" id="MPUH01000838">
    <property type="protein sequence ID" value="OMJ73207.1"/>
    <property type="molecule type" value="Genomic_DNA"/>
</dbReference>
<protein>
    <submittedName>
        <fullName evidence="2">Uncharacterized protein</fullName>
    </submittedName>
</protein>
<sequence length="489" mass="59455">MASNYLHELIKKVKLEKETKKMLKHLTYEKARQVYETIDIDFFSKRSKLRPVIEEFTAELNSANVEENIRKAKIMEIRRQKKLLEAKLNQIDNYMQQVDFPEESKYIKPNLQIEKFRREYFEEEKRKSDENAKKTREYYLEQKRRQQKIQKHIEELMHQEQLEKHEKVQKSHEKQERFSETYQQELEKMQENTRKRKQELEEAKNRELELADVIKKKPLYQKIQEKYTEDVEFKELEKRKMELAKKRMMFQPISRQEIIEHIKWHDSSLKEREKSPNLSIISERPFPKSRFLEEITKKEKELKLEEERQMKEKMKRLENKKVYADTIRELYTPTIDKFKQTELLLRLEKLKNPVVKKKFHYENSTAAQSDGEIKRSNNNKKKIIESIERNKSKPIDYLAERRKKRENYEVTSNFRENDWEEVLDEDLPSDRKYEIIQKKAKKLDEKAKKAELLINSTNLAQPKNLENSKKADSMLISSIKAKLEVLKHV</sequence>
<proteinExistence type="predicted"/>
<accession>A0A1R2B8Y2</accession>
<evidence type="ECO:0000313" key="2">
    <source>
        <dbReference type="EMBL" id="OMJ73207.1"/>
    </source>
</evidence>
<gene>
    <name evidence="2" type="ORF">SteCoe_28152</name>
</gene>
<comment type="caution">
    <text evidence="2">The sequence shown here is derived from an EMBL/GenBank/DDBJ whole genome shotgun (WGS) entry which is preliminary data.</text>
</comment>
<evidence type="ECO:0000313" key="3">
    <source>
        <dbReference type="Proteomes" id="UP000187209"/>
    </source>
</evidence>
<name>A0A1R2B8Y2_9CILI</name>